<evidence type="ECO:0008006" key="5">
    <source>
        <dbReference type="Google" id="ProtNLM"/>
    </source>
</evidence>
<evidence type="ECO:0000256" key="2">
    <source>
        <dbReference type="SAM" id="Phobius"/>
    </source>
</evidence>
<protein>
    <recommendedName>
        <fullName evidence="5">Membrane-anchored protein</fullName>
    </recommendedName>
</protein>
<dbReference type="Proteomes" id="UP000199013">
    <property type="component" value="Unassembled WGS sequence"/>
</dbReference>
<dbReference type="Pfam" id="PF03988">
    <property type="entry name" value="DUF347"/>
    <property type="match status" value="3"/>
</dbReference>
<keyword evidence="2" id="KW-1133">Transmembrane helix</keyword>
<feature type="transmembrane region" description="Helical" evidence="2">
    <location>
        <begin position="98"/>
        <end position="118"/>
    </location>
</feature>
<keyword evidence="2" id="KW-0472">Membrane</keyword>
<name>A0A1C3NTN3_9ACTN</name>
<evidence type="ECO:0000256" key="1">
    <source>
        <dbReference type="SAM" id="MobiDB-lite"/>
    </source>
</evidence>
<sequence length="278" mass="30327">MPPSSYRQIHGREPLAPKVPEITALFWAVKILTTGMGEATADYLADVNLLLAGATGLIGFVGALWVQFRVRRYHAPIYWFAVMMVAVFGTMAADGPPIGHIGSTIFYVLVLITVFYLWNRSEGTLSIHSIVTRRRETYYWATVLATFALGTALGDLTASTLHLGFLPSGIMFAAIIVVPAVAWWRFGLNEVAAFWLAYIVTRPLGASFADWLGKPHARSGVGFGDGPVSGIATIMIIVLVGYVAVTRKGIQRSDVRPSAIPDPFRQPIPQPTRPVQLD</sequence>
<feature type="transmembrane region" description="Helical" evidence="2">
    <location>
        <begin position="164"/>
        <end position="184"/>
    </location>
</feature>
<feature type="transmembrane region" description="Helical" evidence="2">
    <location>
        <begin position="228"/>
        <end position="245"/>
    </location>
</feature>
<feature type="region of interest" description="Disordered" evidence="1">
    <location>
        <begin position="256"/>
        <end position="278"/>
    </location>
</feature>
<reference evidence="4" key="1">
    <citation type="submission" date="2016-02" db="EMBL/GenBank/DDBJ databases">
        <authorList>
            <person name="Wibberg D."/>
        </authorList>
    </citation>
    <scope>NUCLEOTIDE SEQUENCE [LARGE SCALE GENOMIC DNA]</scope>
</reference>
<dbReference type="AlphaFoldDB" id="A0A1C3NTN3"/>
<accession>A0A1C3NTN3</accession>
<keyword evidence="2" id="KW-0812">Transmembrane</keyword>
<evidence type="ECO:0000313" key="4">
    <source>
        <dbReference type="Proteomes" id="UP000199013"/>
    </source>
</evidence>
<proteinExistence type="predicted"/>
<feature type="transmembrane region" description="Helical" evidence="2">
    <location>
        <begin position="191"/>
        <end position="208"/>
    </location>
</feature>
<organism evidence="3 4">
    <name type="scientific">Candidatus Protofrankia californiensis</name>
    <dbReference type="NCBI Taxonomy" id="1839754"/>
    <lineage>
        <taxon>Bacteria</taxon>
        <taxon>Bacillati</taxon>
        <taxon>Actinomycetota</taxon>
        <taxon>Actinomycetes</taxon>
        <taxon>Frankiales</taxon>
        <taxon>Frankiaceae</taxon>
        <taxon>Protofrankia</taxon>
    </lineage>
</organism>
<keyword evidence="4" id="KW-1185">Reference proteome</keyword>
<dbReference type="EMBL" id="FLUV01000199">
    <property type="protein sequence ID" value="SBW18070.1"/>
    <property type="molecule type" value="Genomic_DNA"/>
</dbReference>
<feature type="transmembrane region" description="Helical" evidence="2">
    <location>
        <begin position="75"/>
        <end position="92"/>
    </location>
</feature>
<feature type="transmembrane region" description="Helical" evidence="2">
    <location>
        <begin position="138"/>
        <end position="158"/>
    </location>
</feature>
<feature type="transmembrane region" description="Helical" evidence="2">
    <location>
        <begin position="49"/>
        <end position="68"/>
    </location>
</feature>
<evidence type="ECO:0000313" key="3">
    <source>
        <dbReference type="EMBL" id="SBW18070.1"/>
    </source>
</evidence>
<gene>
    <name evidence="3" type="ORF">FDG2_0495</name>
</gene>
<dbReference type="InterPro" id="IPR007136">
    <property type="entry name" value="DUF347"/>
</dbReference>